<protein>
    <submittedName>
        <fullName evidence="2">Uncharacterized protein</fullName>
    </submittedName>
</protein>
<keyword evidence="1" id="KW-0812">Transmembrane</keyword>
<sequence>MNTLVVNGDGLIWILLLLFFLAFGVPIILFIIGLALRNKNKKASKALLIIATVYALIGLGICGSSMI</sequence>
<evidence type="ECO:0000313" key="2">
    <source>
        <dbReference type="EMBL" id="TGV00546.1"/>
    </source>
</evidence>
<dbReference type="EMBL" id="SRSO01000040">
    <property type="protein sequence ID" value="TGV00546.1"/>
    <property type="molecule type" value="Genomic_DNA"/>
</dbReference>
<keyword evidence="3" id="KW-1185">Reference proteome</keyword>
<proteinExistence type="predicted"/>
<comment type="caution">
    <text evidence="2">The sequence shown here is derived from an EMBL/GenBank/DDBJ whole genome shotgun (WGS) entry which is preliminary data.</text>
</comment>
<dbReference type="OrthoDB" id="1376579at2"/>
<accession>A0A4S1DRI2</accession>
<organism evidence="2 3">
    <name type="scientific">Flavivirga rizhaonensis</name>
    <dbReference type="NCBI Taxonomy" id="2559571"/>
    <lineage>
        <taxon>Bacteria</taxon>
        <taxon>Pseudomonadati</taxon>
        <taxon>Bacteroidota</taxon>
        <taxon>Flavobacteriia</taxon>
        <taxon>Flavobacteriales</taxon>
        <taxon>Flavobacteriaceae</taxon>
        <taxon>Flavivirga</taxon>
    </lineage>
</organism>
<name>A0A4S1DRI2_9FLAO</name>
<reference evidence="2 3" key="1">
    <citation type="submission" date="2019-04" db="EMBL/GenBank/DDBJ databases">
        <authorList>
            <person name="Liu A."/>
        </authorList>
    </citation>
    <scope>NUCLEOTIDE SEQUENCE [LARGE SCALE GENOMIC DNA]</scope>
    <source>
        <strain evidence="2 3">RZ03</strain>
    </source>
</reference>
<feature type="transmembrane region" description="Helical" evidence="1">
    <location>
        <begin position="46"/>
        <end position="66"/>
    </location>
</feature>
<keyword evidence="1" id="KW-1133">Transmembrane helix</keyword>
<dbReference type="RefSeq" id="WP_135878847.1">
    <property type="nucleotide sequence ID" value="NZ_SRSO01000040.1"/>
</dbReference>
<dbReference type="Proteomes" id="UP000307602">
    <property type="component" value="Unassembled WGS sequence"/>
</dbReference>
<dbReference type="AlphaFoldDB" id="A0A4S1DRI2"/>
<evidence type="ECO:0000256" key="1">
    <source>
        <dbReference type="SAM" id="Phobius"/>
    </source>
</evidence>
<keyword evidence="1" id="KW-0472">Membrane</keyword>
<evidence type="ECO:0000313" key="3">
    <source>
        <dbReference type="Proteomes" id="UP000307602"/>
    </source>
</evidence>
<gene>
    <name evidence="2" type="ORF">EM932_19285</name>
</gene>
<feature type="transmembrane region" description="Helical" evidence="1">
    <location>
        <begin position="12"/>
        <end position="34"/>
    </location>
</feature>